<gene>
    <name evidence="1" type="ORF">AMECASPLE_002604</name>
</gene>
<sequence length="111" mass="12870">MLFVVQSHKANKKCNNGAEYSLLLVSFCILCTEETVLQRSDCCQDTKQKKERQQKQIQTTPTYISEKIVFKAAFSLNSQGVAKKSSIRKENLKEITFPDIVFFFFFSFSFF</sequence>
<accession>A0ABV0ZI33</accession>
<name>A0ABV0ZI33_9TELE</name>
<evidence type="ECO:0000313" key="1">
    <source>
        <dbReference type="EMBL" id="MEQ2305888.1"/>
    </source>
</evidence>
<proteinExistence type="predicted"/>
<evidence type="ECO:0000313" key="2">
    <source>
        <dbReference type="Proteomes" id="UP001469553"/>
    </source>
</evidence>
<dbReference type="Proteomes" id="UP001469553">
    <property type="component" value="Unassembled WGS sequence"/>
</dbReference>
<protein>
    <submittedName>
        <fullName evidence="1">Uncharacterized protein</fullName>
    </submittedName>
</protein>
<keyword evidence="2" id="KW-1185">Reference proteome</keyword>
<reference evidence="1 2" key="1">
    <citation type="submission" date="2021-06" db="EMBL/GenBank/DDBJ databases">
        <authorList>
            <person name="Palmer J.M."/>
        </authorList>
    </citation>
    <scope>NUCLEOTIDE SEQUENCE [LARGE SCALE GENOMIC DNA]</scope>
    <source>
        <strain evidence="1 2">AS_MEX2019</strain>
        <tissue evidence="1">Muscle</tissue>
    </source>
</reference>
<comment type="caution">
    <text evidence="1">The sequence shown here is derived from an EMBL/GenBank/DDBJ whole genome shotgun (WGS) entry which is preliminary data.</text>
</comment>
<organism evidence="1 2">
    <name type="scientific">Ameca splendens</name>
    <dbReference type="NCBI Taxonomy" id="208324"/>
    <lineage>
        <taxon>Eukaryota</taxon>
        <taxon>Metazoa</taxon>
        <taxon>Chordata</taxon>
        <taxon>Craniata</taxon>
        <taxon>Vertebrata</taxon>
        <taxon>Euteleostomi</taxon>
        <taxon>Actinopterygii</taxon>
        <taxon>Neopterygii</taxon>
        <taxon>Teleostei</taxon>
        <taxon>Neoteleostei</taxon>
        <taxon>Acanthomorphata</taxon>
        <taxon>Ovalentaria</taxon>
        <taxon>Atherinomorphae</taxon>
        <taxon>Cyprinodontiformes</taxon>
        <taxon>Goodeidae</taxon>
        <taxon>Ameca</taxon>
    </lineage>
</organism>
<dbReference type="EMBL" id="JAHRIP010065928">
    <property type="protein sequence ID" value="MEQ2305888.1"/>
    <property type="molecule type" value="Genomic_DNA"/>
</dbReference>